<organism evidence="1 2">
    <name type="scientific">Membranihabitans marinus</name>
    <dbReference type="NCBI Taxonomy" id="1227546"/>
    <lineage>
        <taxon>Bacteria</taxon>
        <taxon>Pseudomonadati</taxon>
        <taxon>Bacteroidota</taxon>
        <taxon>Saprospiria</taxon>
        <taxon>Saprospirales</taxon>
        <taxon>Saprospiraceae</taxon>
        <taxon>Membranihabitans</taxon>
    </lineage>
</organism>
<gene>
    <name evidence="1" type="ORF">KUV50_03690</name>
</gene>
<proteinExistence type="predicted"/>
<comment type="caution">
    <text evidence="1">The sequence shown here is derived from an EMBL/GenBank/DDBJ whole genome shotgun (WGS) entry which is preliminary data.</text>
</comment>
<dbReference type="RefSeq" id="WP_222578746.1">
    <property type="nucleotide sequence ID" value="NZ_JAHVHU010000004.1"/>
</dbReference>
<dbReference type="Proteomes" id="UP000753961">
    <property type="component" value="Unassembled WGS sequence"/>
</dbReference>
<sequence length="177" mass="21018">MRQLYFILLFGFWVFFPKIQAQNIIGISTKYDNRFDQWIIVTDSSDFTGTIEATWASLDDYTEWQYTLGDQSGIIRMRHKDNPNVWEVLGGGTIIQARTVFPGELGHWQMQSGRYSVDVEMFRRDPEQWLAKYKKQEIFFYTYTERDLRDWVVENKASFSLPMQLGLIFIPILQVIF</sequence>
<accession>A0A953LBZ5</accession>
<dbReference type="AlphaFoldDB" id="A0A953LBZ5"/>
<evidence type="ECO:0000313" key="2">
    <source>
        <dbReference type="Proteomes" id="UP000753961"/>
    </source>
</evidence>
<name>A0A953LBZ5_9BACT</name>
<reference evidence="1" key="1">
    <citation type="submission" date="2021-06" db="EMBL/GenBank/DDBJ databases">
        <title>44 bacteria genomes isolated from Dapeng, Shenzhen.</title>
        <authorList>
            <person name="Zheng W."/>
            <person name="Yu S."/>
            <person name="Huang Y."/>
        </authorList>
    </citation>
    <scope>NUCLEOTIDE SEQUENCE</scope>
    <source>
        <strain evidence="1">DP5N28-2</strain>
    </source>
</reference>
<evidence type="ECO:0000313" key="1">
    <source>
        <dbReference type="EMBL" id="MBY5957224.1"/>
    </source>
</evidence>
<keyword evidence="2" id="KW-1185">Reference proteome</keyword>
<dbReference type="EMBL" id="JAHVHU010000004">
    <property type="protein sequence ID" value="MBY5957224.1"/>
    <property type="molecule type" value="Genomic_DNA"/>
</dbReference>
<protein>
    <submittedName>
        <fullName evidence="1">Uncharacterized protein</fullName>
    </submittedName>
</protein>